<dbReference type="SUPFAM" id="SSF53697">
    <property type="entry name" value="SIS domain"/>
    <property type="match status" value="1"/>
</dbReference>
<dbReference type="InterPro" id="IPR046348">
    <property type="entry name" value="SIS_dom_sf"/>
</dbReference>
<dbReference type="GO" id="GO:1901135">
    <property type="term" value="P:carbohydrate derivative metabolic process"/>
    <property type="evidence" value="ECO:0007669"/>
    <property type="project" value="InterPro"/>
</dbReference>
<dbReference type="PROSITE" id="PS51464">
    <property type="entry name" value="SIS"/>
    <property type="match status" value="1"/>
</dbReference>
<feature type="domain" description="SIS" evidence="2">
    <location>
        <begin position="87"/>
        <end position="236"/>
    </location>
</feature>
<reference evidence="3 4" key="1">
    <citation type="submission" date="2021-02" db="EMBL/GenBank/DDBJ databases">
        <title>Genome assembly of Pseudopithomyces chartarum.</title>
        <authorList>
            <person name="Jauregui R."/>
            <person name="Singh J."/>
            <person name="Voisey C."/>
        </authorList>
    </citation>
    <scope>NUCLEOTIDE SEQUENCE [LARGE SCALE GENOMIC DNA]</scope>
    <source>
        <strain evidence="3 4">AGR01</strain>
    </source>
</reference>
<protein>
    <recommendedName>
        <fullName evidence="2">SIS domain-containing protein</fullName>
    </recommendedName>
</protein>
<dbReference type="PANTHER" id="PTHR38418">
    <property type="entry name" value="SUGAR ISOMERASE, KPSF/GUTQ (AFU_ORTHOLOGUE AFUA_6G08860)"/>
    <property type="match status" value="1"/>
</dbReference>
<dbReference type="Pfam" id="PF01380">
    <property type="entry name" value="SIS"/>
    <property type="match status" value="1"/>
</dbReference>
<sequence length="283" mass="29820">MLLQDSRAEQLSLEMPQEKDLSAMQQRRRAGSEALTPPITVDDPEGASLLSRAVHVLSTAATALSQVTILYQSDHVARDGLLQAVECIKRVNDAGGKLLICGVGKSGLVGMKTVASMKSLGLACAFLHPTEALHGDLGDIRPHDAIMFISFSGKTVELMAVLDHVPAHIPVLAITSQTRPADCQLLRGRPDAILLPAPIHEQEEVSFGVCAPTTSTTVAIAVGDMLMLTLADAMHADSTKQVFKKNHPGGAIGETAKRKAATQDVDGGDSPCAKKHTGLMSPA</sequence>
<dbReference type="PANTHER" id="PTHR38418:SF2">
    <property type="entry name" value="SUGAR ISOMERASE, KPSF_GUTQ (AFU_ORTHOLOGUE AFUA_6G08860)"/>
    <property type="match status" value="1"/>
</dbReference>
<evidence type="ECO:0000256" key="1">
    <source>
        <dbReference type="SAM" id="MobiDB-lite"/>
    </source>
</evidence>
<gene>
    <name evidence="3" type="ORF">GRF29_19g188673</name>
</gene>
<feature type="region of interest" description="Disordered" evidence="1">
    <location>
        <begin position="245"/>
        <end position="283"/>
    </location>
</feature>
<dbReference type="Proteomes" id="UP001280581">
    <property type="component" value="Unassembled WGS sequence"/>
</dbReference>
<organism evidence="3 4">
    <name type="scientific">Pseudopithomyces chartarum</name>
    <dbReference type="NCBI Taxonomy" id="1892770"/>
    <lineage>
        <taxon>Eukaryota</taxon>
        <taxon>Fungi</taxon>
        <taxon>Dikarya</taxon>
        <taxon>Ascomycota</taxon>
        <taxon>Pezizomycotina</taxon>
        <taxon>Dothideomycetes</taxon>
        <taxon>Pleosporomycetidae</taxon>
        <taxon>Pleosporales</taxon>
        <taxon>Massarineae</taxon>
        <taxon>Didymosphaeriaceae</taxon>
        <taxon>Pseudopithomyces</taxon>
    </lineage>
</organism>
<proteinExistence type="predicted"/>
<dbReference type="Gene3D" id="3.40.50.10490">
    <property type="entry name" value="Glucose-6-phosphate isomerase like protein, domain 1"/>
    <property type="match status" value="1"/>
</dbReference>
<keyword evidence="4" id="KW-1185">Reference proteome</keyword>
<evidence type="ECO:0000259" key="2">
    <source>
        <dbReference type="PROSITE" id="PS51464"/>
    </source>
</evidence>
<name>A0AAN6M515_9PLEO</name>
<dbReference type="EMBL" id="WVTA01000003">
    <property type="protein sequence ID" value="KAK3214441.1"/>
    <property type="molecule type" value="Genomic_DNA"/>
</dbReference>
<dbReference type="GO" id="GO:0097367">
    <property type="term" value="F:carbohydrate derivative binding"/>
    <property type="evidence" value="ECO:0007669"/>
    <property type="project" value="InterPro"/>
</dbReference>
<accession>A0AAN6M515</accession>
<dbReference type="InterPro" id="IPR001347">
    <property type="entry name" value="SIS_dom"/>
</dbReference>
<evidence type="ECO:0000313" key="4">
    <source>
        <dbReference type="Proteomes" id="UP001280581"/>
    </source>
</evidence>
<dbReference type="AlphaFoldDB" id="A0AAN6M515"/>
<comment type="caution">
    <text evidence="3">The sequence shown here is derived from an EMBL/GenBank/DDBJ whole genome shotgun (WGS) entry which is preliminary data.</text>
</comment>
<evidence type="ECO:0000313" key="3">
    <source>
        <dbReference type="EMBL" id="KAK3214441.1"/>
    </source>
</evidence>
<feature type="region of interest" description="Disordered" evidence="1">
    <location>
        <begin position="1"/>
        <end position="38"/>
    </location>
</feature>